<dbReference type="InterPro" id="IPR054491">
    <property type="entry name" value="MGH1-like_GH"/>
</dbReference>
<evidence type="ECO:0000313" key="3">
    <source>
        <dbReference type="Proteomes" id="UP001328733"/>
    </source>
</evidence>
<dbReference type="Gene3D" id="1.50.10.10">
    <property type="match status" value="1"/>
</dbReference>
<evidence type="ECO:0000313" key="2">
    <source>
        <dbReference type="EMBL" id="MEG3440059.1"/>
    </source>
</evidence>
<dbReference type="InterPro" id="IPR004888">
    <property type="entry name" value="Glycoside_hydrolase_63"/>
</dbReference>
<dbReference type="GO" id="GO:0004573">
    <property type="term" value="F:Glc3Man9GlcNAc2 oligosaccharide glucosidase activity"/>
    <property type="evidence" value="ECO:0007669"/>
    <property type="project" value="InterPro"/>
</dbReference>
<dbReference type="EMBL" id="JBAFSM010000072">
    <property type="protein sequence ID" value="MEG3440059.1"/>
    <property type="molecule type" value="Genomic_DNA"/>
</dbReference>
<keyword evidence="3" id="KW-1185">Reference proteome</keyword>
<dbReference type="InterPro" id="IPR012341">
    <property type="entry name" value="6hp_glycosidase-like_sf"/>
</dbReference>
<accession>A0AAW9QXP9</accession>
<dbReference type="Proteomes" id="UP001328733">
    <property type="component" value="Unassembled WGS sequence"/>
</dbReference>
<dbReference type="GO" id="GO:0009311">
    <property type="term" value="P:oligosaccharide metabolic process"/>
    <property type="evidence" value="ECO:0007669"/>
    <property type="project" value="InterPro"/>
</dbReference>
<dbReference type="InterPro" id="IPR008928">
    <property type="entry name" value="6-hairpin_glycosidase_sf"/>
</dbReference>
<reference evidence="2 3" key="1">
    <citation type="submission" date="2024-01" db="EMBL/GenBank/DDBJ databases">
        <title>Genomic insights into the taxonomy and metabolism of the cyanobacterium Pannus brasiliensis CCIBt3594.</title>
        <authorList>
            <person name="Machado M."/>
            <person name="Botero N.B."/>
            <person name="Andreote A.P.D."/>
            <person name="Feitosa A.M.T."/>
            <person name="Popin R."/>
            <person name="Sivonen K."/>
            <person name="Fiore M.F."/>
        </authorList>
    </citation>
    <scope>NUCLEOTIDE SEQUENCE [LARGE SCALE GENOMIC DNA]</scope>
    <source>
        <strain evidence="2 3">CCIBt3594</strain>
    </source>
</reference>
<gene>
    <name evidence="2" type="ORF">V0288_23220</name>
</gene>
<feature type="domain" description="Mannosylglycerate hydrolase MGH1-like glycoside hydrolase" evidence="1">
    <location>
        <begin position="433"/>
        <end position="537"/>
    </location>
</feature>
<dbReference type="SUPFAM" id="SSF48208">
    <property type="entry name" value="Six-hairpin glycosidases"/>
    <property type="match status" value="1"/>
</dbReference>
<evidence type="ECO:0000259" key="1">
    <source>
        <dbReference type="Pfam" id="PF22422"/>
    </source>
</evidence>
<proteinExistence type="predicted"/>
<dbReference type="PANTHER" id="PTHR10412">
    <property type="entry name" value="MANNOSYL-OLIGOSACCHARIDE GLUCOSIDASE"/>
    <property type="match status" value="1"/>
</dbReference>
<name>A0AAW9QXP9_9CHRO</name>
<dbReference type="PANTHER" id="PTHR10412:SF10">
    <property type="entry name" value="GLYCOSYL HYDROLASE FAMILY 63 C-TERMINAL DOMAIN-CONTAINING PROTEIN"/>
    <property type="match status" value="1"/>
</dbReference>
<protein>
    <submittedName>
        <fullName evidence="2">Glucosidase</fullName>
    </submittedName>
</protein>
<dbReference type="Pfam" id="PF22422">
    <property type="entry name" value="MGH1-like_GH"/>
    <property type="match status" value="2"/>
</dbReference>
<sequence length="929" mass="107608">MTTEQIRLLEARNPQTPWKKWGPYLSERQWGTVREDYSDNGDAWNYFTHDQARSRAYRWGEDGLGGICDDRMILCFALALWNGKDPILKERLFGLSNSEGNHGEDVKEYYFYLDSTPTHSYLKYLYKYPQAAYPYEDLVVTNRNRSRDELEYELLDTGIFDEDRYFDVFVEYAKADPEDILIQISVANRGSEAAPLHVLPTLWFRNTWSWADGGGKPILQEVENAIGSTVYAHHNDSLFQEILPDYYLYCDRSVPLLFTENETNNARLFAGTNAGPYVKDGINNYLVRGQQDAVNPSRTGTKVSPHYQLTVAAGATETIRLRLTRDAPARMSQPFAGFDRIFQTRLQEADAFYDFITPAKIKAESPEKANLMRQALAGMLWTKQYFYYDVDKWLEEHHVTPWSGTEQRQRVRNGEWFHALCDDVISMPDKWEYPWFASWDLAFHMLPLSIVDSDFAKAQLDLMLRNDYLNPNGQIPAYEWNFGDVNPPVHAWSTMQIYLMDKARNDGKGDIDFLKYAFSKLLVNFTWWINRKDRYGNNVFEGGFLGLDNIGVFDRSSPLPMGGHLEQADGTAWMVFFSQQMLRIAAELALHDPLYEEFVSKFFEHTMWIAAAMDRLGEHQDEMWDEEDGFFYDVLRLPDGTATRLKVRSMVGLLPLAAVAIFEEADLLKFSNFRQRTQTFYRRHPKLTANMHLPSQPGLAGRRMLSVFTDEKLRRILSRMLDENEFLGPYGIRALSRHHQDQPFVFHHNGQEFRVDYLPGDSNTGMFGGNSNWRGPIWMPVNFILLRALYQLYTYYGDEFKVECPTGSGQYMTLFEVAQELANRLIRIFLPDENGCRPVYGESEKFQTDPYWKDYVLFYEYFHGDNGAGIGASHQTGWTGCNTSRLRISWSFSPTKLRGFQYSCERVNGVIREVLGRGASLASFRSWGM</sequence>
<feature type="domain" description="Mannosylglycerate hydrolase MGH1-like glycoside hydrolase" evidence="1">
    <location>
        <begin position="708"/>
        <end position="876"/>
    </location>
</feature>
<comment type="caution">
    <text evidence="2">The sequence shown here is derived from an EMBL/GenBank/DDBJ whole genome shotgun (WGS) entry which is preliminary data.</text>
</comment>
<dbReference type="AlphaFoldDB" id="A0AAW9QXP9"/>
<dbReference type="RefSeq" id="WP_332867530.1">
    <property type="nucleotide sequence ID" value="NZ_JBAFSM010000072.1"/>
</dbReference>
<organism evidence="2 3">
    <name type="scientific">Pannus brasiliensis CCIBt3594</name>
    <dbReference type="NCBI Taxonomy" id="1427578"/>
    <lineage>
        <taxon>Bacteria</taxon>
        <taxon>Bacillati</taxon>
        <taxon>Cyanobacteriota</taxon>
        <taxon>Cyanophyceae</taxon>
        <taxon>Oscillatoriophycideae</taxon>
        <taxon>Chroococcales</taxon>
        <taxon>Microcystaceae</taxon>
        <taxon>Pannus</taxon>
    </lineage>
</organism>